<comment type="subcellular location">
    <subcellularLocation>
        <location evidence="9">Endomembrane system</location>
        <topology evidence="9">Single-pass type II membrane protein</topology>
    </subcellularLocation>
</comment>
<keyword evidence="5" id="KW-0735">Signal-anchor</keyword>
<evidence type="ECO:0000256" key="6">
    <source>
        <dbReference type="ARBA" id="ARBA00022989"/>
    </source>
</evidence>
<sequence>MALGKYTRVDGRRSSSWCSTVTVVVFVALCLVGVWMMTSSSVVPVHNGDEAHETKNEVREQTDIKEEAANEVGNSNTRQFEDNQGDLPEDATKGDINVSSEDNSNLSEKQDEKLEENPVERSSEDTKTEDKSSEVTTTEKKDSKTDDEGSNTEKESNSDSAENNEDSDETSTKDSDSNESENKFESDDNKKSDTDETEKQSDNSDETTDSRIEEKVEESDNKESDENSSLKNTNDNTKQQSSNEVFPSGAQSELQDESTTETGSWSTQAAESKNEKESQEPSKPTGYNWKLCNVSAGPDFIPCLDNWKAIRSLRSTKHYEHRERHCPEEPPTCVVPVPDGYKRPIEWPRSREKIWYHNVPHTKLAQVKGHQNWVKVTGEYLTFPGGGTQFKHGALHYIDFIQETVPDIAWGKRTRVILDVGCGVASFGGFLFDRDVLAMSLAPKDEHEAQVQFALERGIPAISAVMGTKRLPFPGKVFDVVHCARCRVPWHIEGGKLLLELNRVLRPGGFFVWSATPIYQKLPEDVEIWNAMKALTKAICWELVSISKDQVNGVGVAVYKKPSSNECYEQRSKNQPPLCPDSDDPNAAWNVKLQACIHKAPESPTERGSKLPAKWPARLTKVPYWLLSSQVGVYGKPAPEDFTSDYEHWKRVVSKSYLNGLGIQWSNIRNVMDMRSIYGGFAAALRDLNVWVMNVVSIDSPDTLPIIYERGLFGIYHDWCESFSTYPRTYDLLHADHLFSSLKKRCNLAAVVAEADRILRPEGKLIVRDSVEIIEELESMVRSLQWKVRMTYSKDKEGLLCVQKSMWRPKEQEKLEYAII</sequence>
<dbReference type="GeneID" id="106754725"/>
<dbReference type="FunFam" id="3.40.50.150:FF:000084">
    <property type="entry name" value="probable methyltransferase PMT23"/>
    <property type="match status" value="1"/>
</dbReference>
<evidence type="ECO:0000256" key="5">
    <source>
        <dbReference type="ARBA" id="ARBA00022968"/>
    </source>
</evidence>
<dbReference type="GO" id="GO:0005802">
    <property type="term" value="C:trans-Golgi network"/>
    <property type="evidence" value="ECO:0007669"/>
    <property type="project" value="TreeGrafter"/>
</dbReference>
<reference evidence="13 14" key="1">
    <citation type="submission" date="2025-04" db="UniProtKB">
        <authorList>
            <consortium name="RefSeq"/>
        </authorList>
    </citation>
    <scope>IDENTIFICATION</scope>
    <source>
        <tissue evidence="13 14">Leaf</tissue>
    </source>
</reference>
<dbReference type="RefSeq" id="XP_022633768.1">
    <property type="nucleotide sequence ID" value="XM_022778047.1"/>
</dbReference>
<evidence type="ECO:0000256" key="2">
    <source>
        <dbReference type="ARBA" id="ARBA00022603"/>
    </source>
</evidence>
<proteinExistence type="inferred from homology"/>
<evidence type="ECO:0000313" key="13">
    <source>
        <dbReference type="RefSeq" id="XP_014492273.1"/>
    </source>
</evidence>
<gene>
    <name evidence="13 14" type="primary">LOC106754725</name>
</gene>
<accession>A0A1S3TES3</accession>
<keyword evidence="8" id="KW-0325">Glycoprotein</keyword>
<dbReference type="Pfam" id="PF03141">
    <property type="entry name" value="Methyltransf_29"/>
    <property type="match status" value="1"/>
</dbReference>
<dbReference type="Proteomes" id="UP000087766">
    <property type="component" value="Unplaced"/>
</dbReference>
<evidence type="ECO:0000256" key="1">
    <source>
        <dbReference type="ARBA" id="ARBA00008361"/>
    </source>
</evidence>
<dbReference type="STRING" id="3916.A0A1S3TES3"/>
<feature type="compositionally biased region" description="Polar residues" evidence="10">
    <location>
        <begin position="97"/>
        <end position="107"/>
    </location>
</feature>
<feature type="compositionally biased region" description="Basic and acidic residues" evidence="10">
    <location>
        <begin position="170"/>
        <end position="225"/>
    </location>
</feature>
<feature type="compositionally biased region" description="Polar residues" evidence="10">
    <location>
        <begin position="260"/>
        <end position="271"/>
    </location>
</feature>
<dbReference type="GO" id="GO:0032259">
    <property type="term" value="P:methylation"/>
    <property type="evidence" value="ECO:0007669"/>
    <property type="project" value="UniProtKB-KW"/>
</dbReference>
<keyword evidence="3" id="KW-0808">Transferase</keyword>
<evidence type="ECO:0000256" key="4">
    <source>
        <dbReference type="ARBA" id="ARBA00022692"/>
    </source>
</evidence>
<dbReference type="RefSeq" id="XP_014492273.1">
    <property type="nucleotide sequence ID" value="XM_014636787.2"/>
</dbReference>
<evidence type="ECO:0000256" key="7">
    <source>
        <dbReference type="ARBA" id="ARBA00023136"/>
    </source>
</evidence>
<feature type="region of interest" description="Disordered" evidence="10">
    <location>
        <begin position="67"/>
        <end position="288"/>
    </location>
</feature>
<dbReference type="InterPro" id="IPR004159">
    <property type="entry name" value="Put_SAM_MeTrfase"/>
</dbReference>
<dbReference type="Gene3D" id="3.40.50.150">
    <property type="entry name" value="Vaccinia Virus protein VP39"/>
    <property type="match status" value="1"/>
</dbReference>
<dbReference type="PANTHER" id="PTHR10108:SF1172">
    <property type="entry name" value="PMT26-LIKE PROTEIN, PUTATIVE-RELATED"/>
    <property type="match status" value="1"/>
</dbReference>
<comment type="similarity">
    <text evidence="1">Belongs to the methyltransferase superfamily.</text>
</comment>
<protein>
    <submittedName>
        <fullName evidence="13 14">Probable methyltransferase PMT26</fullName>
    </submittedName>
</protein>
<dbReference type="SUPFAM" id="SSF53335">
    <property type="entry name" value="S-adenosyl-L-methionine-dependent methyltransferases"/>
    <property type="match status" value="2"/>
</dbReference>
<evidence type="ECO:0000256" key="10">
    <source>
        <dbReference type="SAM" id="MobiDB-lite"/>
    </source>
</evidence>
<evidence type="ECO:0000256" key="3">
    <source>
        <dbReference type="ARBA" id="ARBA00022679"/>
    </source>
</evidence>
<keyword evidence="12" id="KW-1185">Reference proteome</keyword>
<keyword evidence="7 11" id="KW-0472">Membrane</keyword>
<dbReference type="PANTHER" id="PTHR10108">
    <property type="entry name" value="SAM-DEPENDENT METHYLTRANSFERASE"/>
    <property type="match status" value="1"/>
</dbReference>
<feature type="compositionally biased region" description="Polar residues" evidence="10">
    <location>
        <begin position="230"/>
        <end position="253"/>
    </location>
</feature>
<dbReference type="KEGG" id="vra:106754725"/>
<feature type="transmembrane region" description="Helical" evidence="11">
    <location>
        <begin position="16"/>
        <end position="37"/>
    </location>
</feature>
<evidence type="ECO:0000313" key="12">
    <source>
        <dbReference type="Proteomes" id="UP000087766"/>
    </source>
</evidence>
<dbReference type="OrthoDB" id="2013972at2759"/>
<evidence type="ECO:0000256" key="9">
    <source>
        <dbReference type="ARBA" id="ARBA00060399"/>
    </source>
</evidence>
<dbReference type="CDD" id="cd02440">
    <property type="entry name" value="AdoMet_MTases"/>
    <property type="match status" value="1"/>
</dbReference>
<dbReference type="GO" id="GO:0008168">
    <property type="term" value="F:methyltransferase activity"/>
    <property type="evidence" value="ECO:0007669"/>
    <property type="project" value="UniProtKB-KW"/>
</dbReference>
<evidence type="ECO:0000313" key="14">
    <source>
        <dbReference type="RefSeq" id="XP_022633768.1"/>
    </source>
</evidence>
<feature type="compositionally biased region" description="Basic and acidic residues" evidence="10">
    <location>
        <begin position="108"/>
        <end position="157"/>
    </location>
</feature>
<evidence type="ECO:0000256" key="8">
    <source>
        <dbReference type="ARBA" id="ARBA00023180"/>
    </source>
</evidence>
<keyword evidence="4 11" id="KW-0812">Transmembrane</keyword>
<name>A0A1S3TES3_VIGRR</name>
<dbReference type="GO" id="GO:0005768">
    <property type="term" value="C:endosome"/>
    <property type="evidence" value="ECO:0007669"/>
    <property type="project" value="TreeGrafter"/>
</dbReference>
<evidence type="ECO:0000256" key="11">
    <source>
        <dbReference type="SAM" id="Phobius"/>
    </source>
</evidence>
<keyword evidence="2 13" id="KW-0489">Methyltransferase</keyword>
<dbReference type="AlphaFoldDB" id="A0A1S3TES3"/>
<keyword evidence="6 11" id="KW-1133">Transmembrane helix</keyword>
<dbReference type="Gramene" id="Vradi0201s00040.1">
    <property type="protein sequence ID" value="Vradi0201s00040.1"/>
    <property type="gene ID" value="Vradi0201s00040"/>
</dbReference>
<organism evidence="12 13">
    <name type="scientific">Vigna radiata var. radiata</name>
    <name type="common">Mung bean</name>
    <name type="synonym">Phaseolus aureus</name>
    <dbReference type="NCBI Taxonomy" id="3916"/>
    <lineage>
        <taxon>Eukaryota</taxon>
        <taxon>Viridiplantae</taxon>
        <taxon>Streptophyta</taxon>
        <taxon>Embryophyta</taxon>
        <taxon>Tracheophyta</taxon>
        <taxon>Spermatophyta</taxon>
        <taxon>Magnoliopsida</taxon>
        <taxon>eudicotyledons</taxon>
        <taxon>Gunneridae</taxon>
        <taxon>Pentapetalae</taxon>
        <taxon>rosids</taxon>
        <taxon>fabids</taxon>
        <taxon>Fabales</taxon>
        <taxon>Fabaceae</taxon>
        <taxon>Papilionoideae</taxon>
        <taxon>50 kb inversion clade</taxon>
        <taxon>NPAAA clade</taxon>
        <taxon>indigoferoid/millettioid clade</taxon>
        <taxon>Phaseoleae</taxon>
        <taxon>Vigna</taxon>
    </lineage>
</organism>
<dbReference type="InterPro" id="IPR029063">
    <property type="entry name" value="SAM-dependent_MTases_sf"/>
</dbReference>